<dbReference type="Proteomes" id="UP000327013">
    <property type="component" value="Unassembled WGS sequence"/>
</dbReference>
<comment type="similarity">
    <text evidence="3 11">Belongs to the PIGV family.</text>
</comment>
<evidence type="ECO:0000256" key="4">
    <source>
        <dbReference type="ARBA" id="ARBA00022502"/>
    </source>
</evidence>
<evidence type="ECO:0000256" key="10">
    <source>
        <dbReference type="ARBA" id="ARBA00023136"/>
    </source>
</evidence>
<dbReference type="InterPro" id="IPR007315">
    <property type="entry name" value="PIG-V/Gpi18"/>
</dbReference>
<keyword evidence="10 11" id="KW-0472">Membrane</keyword>
<dbReference type="EC" id="2.4.1.-" evidence="11"/>
<feature type="region of interest" description="Disordered" evidence="12">
    <location>
        <begin position="368"/>
        <end position="388"/>
    </location>
</feature>
<keyword evidence="5 11" id="KW-0328">Glycosyltransferase</keyword>
<dbReference type="AlphaFoldDB" id="A0A5N6KNN1"/>
<evidence type="ECO:0000313" key="13">
    <source>
        <dbReference type="EMBL" id="KAB8336763.1"/>
    </source>
</evidence>
<evidence type="ECO:0000256" key="9">
    <source>
        <dbReference type="ARBA" id="ARBA00022989"/>
    </source>
</evidence>
<keyword evidence="14" id="KW-1185">Reference proteome</keyword>
<comment type="subcellular location">
    <subcellularLocation>
        <location evidence="1 11">Endoplasmic reticulum membrane</location>
        <topology evidence="1 11">Multi-pass membrane protein</topology>
    </subcellularLocation>
</comment>
<evidence type="ECO:0000256" key="2">
    <source>
        <dbReference type="ARBA" id="ARBA00004687"/>
    </source>
</evidence>
<organism evidence="13 14">
    <name type="scientific">Carpinus fangiana</name>
    <dbReference type="NCBI Taxonomy" id="176857"/>
    <lineage>
        <taxon>Eukaryota</taxon>
        <taxon>Viridiplantae</taxon>
        <taxon>Streptophyta</taxon>
        <taxon>Embryophyta</taxon>
        <taxon>Tracheophyta</taxon>
        <taxon>Spermatophyta</taxon>
        <taxon>Magnoliopsida</taxon>
        <taxon>eudicotyledons</taxon>
        <taxon>Gunneridae</taxon>
        <taxon>Pentapetalae</taxon>
        <taxon>rosids</taxon>
        <taxon>fabids</taxon>
        <taxon>Fagales</taxon>
        <taxon>Betulaceae</taxon>
        <taxon>Carpinus</taxon>
    </lineage>
</organism>
<feature type="transmembrane region" description="Helical" evidence="11">
    <location>
        <begin position="15"/>
        <end position="33"/>
    </location>
</feature>
<dbReference type="GO" id="GO:0006506">
    <property type="term" value="P:GPI anchor biosynthetic process"/>
    <property type="evidence" value="ECO:0007669"/>
    <property type="project" value="UniProtKB-UniPathway"/>
</dbReference>
<evidence type="ECO:0000313" key="14">
    <source>
        <dbReference type="Proteomes" id="UP000327013"/>
    </source>
</evidence>
<evidence type="ECO:0000256" key="6">
    <source>
        <dbReference type="ARBA" id="ARBA00022679"/>
    </source>
</evidence>
<evidence type="ECO:0000256" key="7">
    <source>
        <dbReference type="ARBA" id="ARBA00022692"/>
    </source>
</evidence>
<reference evidence="13 14" key="1">
    <citation type="submission" date="2019-06" db="EMBL/GenBank/DDBJ databases">
        <title>A chromosomal-level reference genome of Carpinus fangiana (Coryloideae, Betulaceae).</title>
        <authorList>
            <person name="Yang X."/>
            <person name="Wang Z."/>
            <person name="Zhang L."/>
            <person name="Hao G."/>
            <person name="Liu J."/>
            <person name="Yang Y."/>
        </authorList>
    </citation>
    <scope>NUCLEOTIDE SEQUENCE [LARGE SCALE GENOMIC DNA]</scope>
    <source>
        <strain evidence="13">Cfa_2016G</strain>
        <tissue evidence="13">Leaf</tissue>
    </source>
</reference>
<keyword evidence="7 11" id="KW-0812">Transmembrane</keyword>
<evidence type="ECO:0000256" key="11">
    <source>
        <dbReference type="RuleBase" id="RU363112"/>
    </source>
</evidence>
<dbReference type="EMBL" id="VIBQ01000009">
    <property type="protein sequence ID" value="KAB8336763.1"/>
    <property type="molecule type" value="Genomic_DNA"/>
</dbReference>
<sequence>MTLWLSNPLGRPHRALSSIFIVWKAVLLLIAILSPGPGYDPSTQQLFTIFQRDSPTPFPQNPSFFTHPVTHIALKLSRWDVIHFLSVARRGYVYEQDWAWGWGWLRLIHWVSLSFSPGPNSSLVLEAMVGIVLVHIAHYASVFVLYHLTLRLTPTTLSSTDKQRIAFTAAFLHTLAPAGLFLSAPYGEALTSFLTFAGTLLYTHDTPLTTILAGTLFALASTVRSNALLNGLFFLHDVLARHLPTLLTTYRRSHTLHPPTLLRLTASLTAGTLLALAFATPQAIAYRTICTPFAPHARQPWCHHFPPSIYTRRWQRRRRGRRAAARGATAQDHRGAAAAAGAAGGHELPRADHHARCDGVSAAVHLAGPAHTRRRQWPGRGGGAGAADWRQARTGVACRREVHGHLCHGAGCAVCRVLATCVVLRQREGNIVRIEA</sequence>
<evidence type="ECO:0000256" key="5">
    <source>
        <dbReference type="ARBA" id="ARBA00022676"/>
    </source>
</evidence>
<dbReference type="GO" id="GO:0031501">
    <property type="term" value="C:mannosyltransferase complex"/>
    <property type="evidence" value="ECO:0007669"/>
    <property type="project" value="TreeGrafter"/>
</dbReference>
<dbReference type="OrthoDB" id="10252502at2759"/>
<feature type="transmembrane region" description="Helical" evidence="11">
    <location>
        <begin position="123"/>
        <end position="145"/>
    </location>
</feature>
<feature type="transmembrane region" description="Helical" evidence="11">
    <location>
        <begin position="165"/>
        <end position="186"/>
    </location>
</feature>
<evidence type="ECO:0000256" key="12">
    <source>
        <dbReference type="SAM" id="MobiDB-lite"/>
    </source>
</evidence>
<keyword evidence="6 11" id="KW-0808">Transferase</keyword>
<name>A0A5N6KNN1_9ROSI</name>
<dbReference type="UniPathway" id="UPA00196"/>
<keyword evidence="8 11" id="KW-0256">Endoplasmic reticulum</keyword>
<keyword evidence="4 11" id="KW-0337">GPI-anchor biosynthesis</keyword>
<proteinExistence type="inferred from homology"/>
<dbReference type="PANTHER" id="PTHR12468:SF2">
    <property type="entry name" value="GPI MANNOSYLTRANSFERASE 2"/>
    <property type="match status" value="1"/>
</dbReference>
<comment type="pathway">
    <text evidence="2 11">Glycolipid biosynthesis; glycosylphosphatidylinositol-anchor biosynthesis.</text>
</comment>
<evidence type="ECO:0000256" key="1">
    <source>
        <dbReference type="ARBA" id="ARBA00004477"/>
    </source>
</evidence>
<dbReference type="Pfam" id="PF04188">
    <property type="entry name" value="Mannosyl_trans2"/>
    <property type="match status" value="1"/>
</dbReference>
<evidence type="ECO:0000256" key="3">
    <source>
        <dbReference type="ARBA" id="ARBA00008698"/>
    </source>
</evidence>
<dbReference type="PANTHER" id="PTHR12468">
    <property type="entry name" value="GPI MANNOSYLTRANSFERASE 2"/>
    <property type="match status" value="1"/>
</dbReference>
<accession>A0A5N6KNN1</accession>
<dbReference type="GO" id="GO:0000009">
    <property type="term" value="F:alpha-1,6-mannosyltransferase activity"/>
    <property type="evidence" value="ECO:0007669"/>
    <property type="project" value="InterPro"/>
</dbReference>
<evidence type="ECO:0000256" key="8">
    <source>
        <dbReference type="ARBA" id="ARBA00022824"/>
    </source>
</evidence>
<protein>
    <recommendedName>
        <fullName evidence="11">GPI mannosyltransferase 2</fullName>
        <ecNumber evidence="11">2.4.1.-</ecNumber>
    </recommendedName>
</protein>
<comment type="caution">
    <text evidence="13">The sequence shown here is derived from an EMBL/GenBank/DDBJ whole genome shotgun (WGS) entry which is preliminary data.</text>
</comment>
<dbReference type="GO" id="GO:0004376">
    <property type="term" value="F:GPI mannosyltransferase activity"/>
    <property type="evidence" value="ECO:0007669"/>
    <property type="project" value="InterPro"/>
</dbReference>
<keyword evidence="9 11" id="KW-1133">Transmembrane helix</keyword>
<feature type="region of interest" description="Disordered" evidence="12">
    <location>
        <begin position="316"/>
        <end position="351"/>
    </location>
</feature>
<comment type="function">
    <text evidence="11">Mannosyltransferase involved in glycosylphosphatidylinositol-anchor biosynthesis.</text>
</comment>
<gene>
    <name evidence="13" type="ORF">FH972_021072</name>
</gene>
<dbReference type="GO" id="GO:0005789">
    <property type="term" value="C:endoplasmic reticulum membrane"/>
    <property type="evidence" value="ECO:0007669"/>
    <property type="project" value="UniProtKB-SubCell"/>
</dbReference>
<comment type="caution">
    <text evidence="11">Lacks conserved residue(s) required for the propagation of feature annotation.</text>
</comment>
<feature type="compositionally biased region" description="Low complexity" evidence="12">
    <location>
        <begin position="325"/>
        <end position="341"/>
    </location>
</feature>